<protein>
    <submittedName>
        <fullName evidence="2">Uncharacterized protein</fullName>
    </submittedName>
</protein>
<evidence type="ECO:0000313" key="2">
    <source>
        <dbReference type="EMBL" id="RNA67691.1"/>
    </source>
</evidence>
<keyword evidence="3" id="KW-1185">Reference proteome</keyword>
<accession>A0A3M7TQJ3</accession>
<sequence length="114" mass="12041">MGGGGESLSVSRILKWVTGGLEAVLGIPFLGGMIVISLFYTPLVIMLALHIVTLVLTRKDGRESTGSILGIITSCVAWIPFVGMVMHILTATFLMIDAAKPDQVAGEAVQTQVE</sequence>
<proteinExistence type="predicted"/>
<keyword evidence="1" id="KW-0812">Transmembrane</keyword>
<gene>
    <name evidence="2" type="ORF">EBO34_13300</name>
</gene>
<dbReference type="AlphaFoldDB" id="A0A3M7TQJ3"/>
<dbReference type="EMBL" id="RHIB01000002">
    <property type="protein sequence ID" value="RNA67691.1"/>
    <property type="molecule type" value="Genomic_DNA"/>
</dbReference>
<evidence type="ECO:0000313" key="3">
    <source>
        <dbReference type="Proteomes" id="UP000278746"/>
    </source>
</evidence>
<keyword evidence="1" id="KW-1133">Transmembrane helix</keyword>
<name>A0A3M7TQJ3_9BACI</name>
<reference evidence="2 3" key="1">
    <citation type="submission" date="2018-10" db="EMBL/GenBank/DDBJ databases">
        <title>Bacillus Keqinensis sp. nov., a moderately halophilic bacterium isolated from a saline-alkaline lake.</title>
        <authorList>
            <person name="Wang H."/>
        </authorList>
    </citation>
    <scope>NUCLEOTIDE SEQUENCE [LARGE SCALE GENOMIC DNA]</scope>
    <source>
        <strain evidence="2 3">KQ-3</strain>
    </source>
</reference>
<dbReference type="Proteomes" id="UP000278746">
    <property type="component" value="Unassembled WGS sequence"/>
</dbReference>
<organism evidence="2 3">
    <name type="scientific">Alteribacter keqinensis</name>
    <dbReference type="NCBI Taxonomy" id="2483800"/>
    <lineage>
        <taxon>Bacteria</taxon>
        <taxon>Bacillati</taxon>
        <taxon>Bacillota</taxon>
        <taxon>Bacilli</taxon>
        <taxon>Bacillales</taxon>
        <taxon>Bacillaceae</taxon>
        <taxon>Alteribacter</taxon>
    </lineage>
</organism>
<evidence type="ECO:0000256" key="1">
    <source>
        <dbReference type="SAM" id="Phobius"/>
    </source>
</evidence>
<feature type="transmembrane region" description="Helical" evidence="1">
    <location>
        <begin position="29"/>
        <end position="56"/>
    </location>
</feature>
<feature type="transmembrane region" description="Helical" evidence="1">
    <location>
        <begin position="68"/>
        <end position="96"/>
    </location>
</feature>
<comment type="caution">
    <text evidence="2">The sequence shown here is derived from an EMBL/GenBank/DDBJ whole genome shotgun (WGS) entry which is preliminary data.</text>
</comment>
<dbReference type="OrthoDB" id="1925744at2"/>
<keyword evidence="1" id="KW-0472">Membrane</keyword>